<evidence type="ECO:0000313" key="1">
    <source>
        <dbReference type="EMBL" id="XBN74664.1"/>
    </source>
</evidence>
<organism evidence="1">
    <name type="scientific">Xanthomonas phage MK21</name>
    <dbReference type="NCBI Taxonomy" id="3148942"/>
    <lineage>
        <taxon>Viruses</taxon>
        <taxon>Duplodnaviria</taxon>
        <taxon>Heunggongvirae</taxon>
        <taxon>Uroviricota</taxon>
        <taxon>Caudoviricetes</taxon>
    </lineage>
</organism>
<reference evidence="1" key="1">
    <citation type="submission" date="2024-05" db="EMBL/GenBank/DDBJ databases">
        <authorList>
            <person name="Kwon M."/>
            <person name="Moon K."/>
        </authorList>
    </citation>
    <scope>NUCLEOTIDE SEQUENCE</scope>
</reference>
<sequence length="100" mass="10886">MGVRLGDAPKTIEHIIKFSGTGQRLTFKVKFNNLAGKQYQELVASGISLGNLLVELVAEWDAEVPLSAQGFADLEDVWPGVCEGFIQAYHEARRVAIAGK</sequence>
<proteinExistence type="predicted"/>
<name>A0AAU7J7Y3_9CAUD</name>
<accession>A0AAU7J7Y3</accession>
<protein>
    <submittedName>
        <fullName evidence="1">Tail length tape measure protein</fullName>
    </submittedName>
</protein>
<reference evidence="1" key="2">
    <citation type="submission" date="2024-06" db="EMBL/GenBank/DDBJ databases">
        <title>Novel bacteriophage MK21 infecting Xanthomonas citri.</title>
        <authorList>
            <person name="Song S.-H."/>
            <person name="Lee A.H."/>
            <person name="Choi K.-M."/>
            <person name="Oh D."/>
            <person name="Park J.-G."/>
        </authorList>
    </citation>
    <scope>NUCLEOTIDE SEQUENCE</scope>
</reference>
<dbReference type="EMBL" id="PP780467">
    <property type="protein sequence ID" value="XBN74664.1"/>
    <property type="molecule type" value="Genomic_DNA"/>
</dbReference>